<dbReference type="Pfam" id="PF13559">
    <property type="entry name" value="DUF4129"/>
    <property type="match status" value="1"/>
</dbReference>
<organism evidence="3 4">
    <name type="scientific">Segniliparus rugosus (strain ATCC BAA-974 / DSM 45345 / CCUG 50838 / CIP 108380 / JCM 13579 / CDC 945)</name>
    <dbReference type="NCBI Taxonomy" id="679197"/>
    <lineage>
        <taxon>Bacteria</taxon>
        <taxon>Bacillati</taxon>
        <taxon>Actinomycetota</taxon>
        <taxon>Actinomycetes</taxon>
        <taxon>Mycobacteriales</taxon>
        <taxon>Segniliparaceae</taxon>
        <taxon>Segniliparus</taxon>
    </lineage>
</organism>
<reference evidence="3 4" key="1">
    <citation type="journal article" date="2011" name="Stand. Genomic Sci.">
        <title>High quality draft genome sequence of Segniliparus rugosus CDC 945(T)= (ATCC BAA-974(T)).</title>
        <authorList>
            <person name="Earl A.M."/>
            <person name="Desjardins C.A."/>
            <person name="Fitzgerald M.G."/>
            <person name="Arachchi H.M."/>
            <person name="Zeng Q."/>
            <person name="Mehta T."/>
            <person name="Griggs A."/>
            <person name="Birren B.W."/>
            <person name="Toney N.C."/>
            <person name="Carr J."/>
            <person name="Posey J."/>
            <person name="Butler W.R."/>
        </authorList>
    </citation>
    <scope>NUCLEOTIDE SEQUENCE [LARGE SCALE GENOMIC DNA]</scope>
    <source>
        <strain evidence="4">ATCC BAA-974 / DSM 45345 / CCUG 50838 / CIP 108380 / JCM 13579 / CDC 945</strain>
    </source>
</reference>
<dbReference type="HOGENOM" id="CLU_097507_0_0_11"/>
<keyword evidence="4" id="KW-1185">Reference proteome</keyword>
<name>E5XSB7_SEGRC</name>
<feature type="domain" description="Protein-glutamine gamma-glutamyltransferase-like C-terminal" evidence="2">
    <location>
        <begin position="123"/>
        <end position="192"/>
    </location>
</feature>
<gene>
    <name evidence="3" type="ORF">HMPREF9336_02389</name>
</gene>
<evidence type="ECO:0000259" key="2">
    <source>
        <dbReference type="Pfam" id="PF13559"/>
    </source>
</evidence>
<keyword evidence="1" id="KW-1133">Transmembrane helix</keyword>
<dbReference type="RefSeq" id="WP_007470678.1">
    <property type="nucleotide sequence ID" value="NZ_KI391953.1"/>
</dbReference>
<proteinExistence type="predicted"/>
<dbReference type="STRING" id="679197.HMPREF9336_02389"/>
<dbReference type="InterPro" id="IPR025403">
    <property type="entry name" value="TgpA-like_C"/>
</dbReference>
<dbReference type="EMBL" id="ACZI02000002">
    <property type="protein sequence ID" value="EFV12761.1"/>
    <property type="molecule type" value="Genomic_DNA"/>
</dbReference>
<feature type="transmembrane region" description="Helical" evidence="1">
    <location>
        <begin position="56"/>
        <end position="76"/>
    </location>
</feature>
<sequence>MEVDRDPAKEAAQRELTDPRYEHRTWWDDFIDWLGRRTSDRVLNGHRHSGFWDGNLMPLLVLLVILVLGALIGYYARRATRGAPKKGALFEDEAEELSSSEEHRQRAKASALAGDWATAIAERMRAAVKELDERTVLALTPGRTADEFAFLAGGLLPELEGDLANASGAFDEVVYGGRAGSERTYLDVARLDEAIPGAVRKLRKADQEELAQAGREGQAW</sequence>
<dbReference type="Proteomes" id="UP000004816">
    <property type="component" value="Unassembled WGS sequence"/>
</dbReference>
<evidence type="ECO:0000313" key="3">
    <source>
        <dbReference type="EMBL" id="EFV12761.1"/>
    </source>
</evidence>
<evidence type="ECO:0000256" key="1">
    <source>
        <dbReference type="SAM" id="Phobius"/>
    </source>
</evidence>
<evidence type="ECO:0000313" key="4">
    <source>
        <dbReference type="Proteomes" id="UP000004816"/>
    </source>
</evidence>
<dbReference type="AlphaFoldDB" id="E5XSB7"/>
<accession>E5XSB7</accession>
<dbReference type="eggNOG" id="ENOG5032SSX">
    <property type="taxonomic scope" value="Bacteria"/>
</dbReference>
<keyword evidence="1" id="KW-0812">Transmembrane</keyword>
<comment type="caution">
    <text evidence="3">The sequence shown here is derived from an EMBL/GenBank/DDBJ whole genome shotgun (WGS) entry which is preliminary data.</text>
</comment>
<protein>
    <recommendedName>
        <fullName evidence="2">Protein-glutamine gamma-glutamyltransferase-like C-terminal domain-containing protein</fullName>
    </recommendedName>
</protein>
<keyword evidence="1" id="KW-0472">Membrane</keyword>